<dbReference type="EMBL" id="MU807824">
    <property type="protein sequence ID" value="KAJ3831084.1"/>
    <property type="molecule type" value="Genomic_DNA"/>
</dbReference>
<keyword evidence="2" id="KW-1185">Reference proteome</keyword>
<proteinExistence type="predicted"/>
<accession>A0AA38NUX7</accession>
<evidence type="ECO:0000313" key="2">
    <source>
        <dbReference type="Proteomes" id="UP001163846"/>
    </source>
</evidence>
<dbReference type="AlphaFoldDB" id="A0AA38NUX7"/>
<gene>
    <name evidence="1" type="ORF">F5878DRAFT_636426</name>
</gene>
<organism evidence="1 2">
    <name type="scientific">Lentinula raphanica</name>
    <dbReference type="NCBI Taxonomy" id="153919"/>
    <lineage>
        <taxon>Eukaryota</taxon>
        <taxon>Fungi</taxon>
        <taxon>Dikarya</taxon>
        <taxon>Basidiomycota</taxon>
        <taxon>Agaricomycotina</taxon>
        <taxon>Agaricomycetes</taxon>
        <taxon>Agaricomycetidae</taxon>
        <taxon>Agaricales</taxon>
        <taxon>Marasmiineae</taxon>
        <taxon>Omphalotaceae</taxon>
        <taxon>Lentinula</taxon>
    </lineage>
</organism>
<comment type="caution">
    <text evidence="1">The sequence shown here is derived from an EMBL/GenBank/DDBJ whole genome shotgun (WGS) entry which is preliminary data.</text>
</comment>
<dbReference type="Proteomes" id="UP001163846">
    <property type="component" value="Unassembled WGS sequence"/>
</dbReference>
<sequence>MCQASSEGIRSLSFPITRALLSISSFFLPLARSGVISTPTGFRGGHWNIYAYRVHKTHTTETGFAGFRQT</sequence>
<name>A0AA38NUX7_9AGAR</name>
<reference evidence="1" key="1">
    <citation type="submission" date="2022-08" db="EMBL/GenBank/DDBJ databases">
        <authorList>
            <consortium name="DOE Joint Genome Institute"/>
            <person name="Min B."/>
            <person name="Riley R."/>
            <person name="Sierra-Patev S."/>
            <person name="Naranjo-Ortiz M."/>
            <person name="Looney B."/>
            <person name="Konkel Z."/>
            <person name="Slot J.C."/>
            <person name="Sakamoto Y."/>
            <person name="Steenwyk J.L."/>
            <person name="Rokas A."/>
            <person name="Carro J."/>
            <person name="Camarero S."/>
            <person name="Ferreira P."/>
            <person name="Molpeceres G."/>
            <person name="Ruiz-Duenas F.J."/>
            <person name="Serrano A."/>
            <person name="Henrissat B."/>
            <person name="Drula E."/>
            <person name="Hughes K.W."/>
            <person name="Mata J.L."/>
            <person name="Ishikawa N.K."/>
            <person name="Vargas-Isla R."/>
            <person name="Ushijima S."/>
            <person name="Smith C.A."/>
            <person name="Ahrendt S."/>
            <person name="Andreopoulos W."/>
            <person name="He G."/>
            <person name="Labutti K."/>
            <person name="Lipzen A."/>
            <person name="Ng V."/>
            <person name="Sandor L."/>
            <person name="Barry K."/>
            <person name="Martinez A.T."/>
            <person name="Xiao Y."/>
            <person name="Gibbons J.G."/>
            <person name="Terashima K."/>
            <person name="Hibbett D.S."/>
            <person name="Grigoriev I.V."/>
        </authorList>
    </citation>
    <scope>NUCLEOTIDE SEQUENCE</scope>
    <source>
        <strain evidence="1">TFB9207</strain>
    </source>
</reference>
<protein>
    <submittedName>
        <fullName evidence="1">Uncharacterized protein</fullName>
    </submittedName>
</protein>
<evidence type="ECO:0000313" key="1">
    <source>
        <dbReference type="EMBL" id="KAJ3831084.1"/>
    </source>
</evidence>